<dbReference type="EC" id="3.1.-.-" evidence="8"/>
<keyword evidence="6 8" id="KW-0460">Magnesium</keyword>
<comment type="cofactor">
    <cofactor evidence="1 8">
        <name>Mg(2+)</name>
        <dbReference type="ChEBI" id="CHEBI:18420"/>
    </cofactor>
</comment>
<dbReference type="InterPro" id="IPR002716">
    <property type="entry name" value="PIN_dom"/>
</dbReference>
<keyword evidence="2 8" id="KW-1277">Toxin-antitoxin system</keyword>
<evidence type="ECO:0000313" key="10">
    <source>
        <dbReference type="EMBL" id="QSB05267.1"/>
    </source>
</evidence>
<keyword evidence="5 8" id="KW-0378">Hydrolase</keyword>
<proteinExistence type="inferred from homology"/>
<evidence type="ECO:0000259" key="9">
    <source>
        <dbReference type="Pfam" id="PF01850"/>
    </source>
</evidence>
<dbReference type="KEGG" id="nav:JQS30_16180"/>
<accession>A0A895XJS9</accession>
<keyword evidence="11" id="KW-1185">Reference proteome</keyword>
<dbReference type="EMBL" id="CP070496">
    <property type="protein sequence ID" value="QSB05267.1"/>
    <property type="molecule type" value="Genomic_DNA"/>
</dbReference>
<comment type="function">
    <text evidence="8">Toxic component of a toxin-antitoxin (TA) system. An RNase.</text>
</comment>
<evidence type="ECO:0000256" key="4">
    <source>
        <dbReference type="ARBA" id="ARBA00022723"/>
    </source>
</evidence>
<evidence type="ECO:0000256" key="2">
    <source>
        <dbReference type="ARBA" id="ARBA00022649"/>
    </source>
</evidence>
<feature type="binding site" evidence="8">
    <location>
        <position position="99"/>
    </location>
    <ligand>
        <name>Mg(2+)</name>
        <dbReference type="ChEBI" id="CHEBI:18420"/>
    </ligand>
</feature>
<dbReference type="Proteomes" id="UP000662939">
    <property type="component" value="Chromosome"/>
</dbReference>
<reference evidence="10" key="1">
    <citation type="submission" date="2021-02" db="EMBL/GenBank/DDBJ databases">
        <title>Natronoglycomyces albus gen. nov., sp. nov, a haloalkaliphilic actinobacterium from a soda solonchak soil.</title>
        <authorList>
            <person name="Sorokin D.Y."/>
            <person name="Khijniak T.V."/>
            <person name="Zakharycheva A.P."/>
            <person name="Boueva O.V."/>
            <person name="Ariskina E.V."/>
            <person name="Hahnke R.L."/>
            <person name="Bunk B."/>
            <person name="Sproer C."/>
            <person name="Schumann P."/>
            <person name="Evtushenko L.I."/>
            <person name="Kublanov I.V."/>
        </authorList>
    </citation>
    <scope>NUCLEOTIDE SEQUENCE</scope>
    <source>
        <strain evidence="10">DSM 106290</strain>
    </source>
</reference>
<evidence type="ECO:0000313" key="11">
    <source>
        <dbReference type="Proteomes" id="UP000662939"/>
    </source>
</evidence>
<evidence type="ECO:0000256" key="8">
    <source>
        <dbReference type="HAMAP-Rule" id="MF_00265"/>
    </source>
</evidence>
<evidence type="ECO:0000256" key="5">
    <source>
        <dbReference type="ARBA" id="ARBA00022801"/>
    </source>
</evidence>
<dbReference type="Gene3D" id="3.40.50.1010">
    <property type="entry name" value="5'-nuclease"/>
    <property type="match status" value="1"/>
</dbReference>
<name>A0A895XJS9_9ACTN</name>
<dbReference type="PANTHER" id="PTHR33653:SF1">
    <property type="entry name" value="RIBONUCLEASE VAPC2"/>
    <property type="match status" value="1"/>
</dbReference>
<organism evidence="10 11">
    <name type="scientific">Natronoglycomyces albus</name>
    <dbReference type="NCBI Taxonomy" id="2811108"/>
    <lineage>
        <taxon>Bacteria</taxon>
        <taxon>Bacillati</taxon>
        <taxon>Actinomycetota</taxon>
        <taxon>Actinomycetes</taxon>
        <taxon>Glycomycetales</taxon>
        <taxon>Glycomycetaceae</taxon>
        <taxon>Natronoglycomyces</taxon>
    </lineage>
</organism>
<dbReference type="AlphaFoldDB" id="A0A895XJS9"/>
<keyword evidence="3 8" id="KW-0540">Nuclease</keyword>
<evidence type="ECO:0000256" key="3">
    <source>
        <dbReference type="ARBA" id="ARBA00022722"/>
    </source>
</evidence>
<keyword evidence="8" id="KW-0800">Toxin</keyword>
<dbReference type="InterPro" id="IPR029060">
    <property type="entry name" value="PIN-like_dom_sf"/>
</dbReference>
<feature type="domain" description="PIN" evidence="9">
    <location>
        <begin position="5"/>
        <end position="123"/>
    </location>
</feature>
<dbReference type="Pfam" id="PF01850">
    <property type="entry name" value="PIN"/>
    <property type="match status" value="1"/>
</dbReference>
<feature type="binding site" evidence="8">
    <location>
        <position position="8"/>
    </location>
    <ligand>
        <name>Mg(2+)</name>
        <dbReference type="ChEBI" id="CHEBI:18420"/>
    </ligand>
</feature>
<dbReference type="GO" id="GO:0016787">
    <property type="term" value="F:hydrolase activity"/>
    <property type="evidence" value="ECO:0007669"/>
    <property type="project" value="UniProtKB-KW"/>
</dbReference>
<dbReference type="SUPFAM" id="SSF88723">
    <property type="entry name" value="PIN domain-like"/>
    <property type="match status" value="1"/>
</dbReference>
<gene>
    <name evidence="8" type="primary">vapC</name>
    <name evidence="10" type="ORF">JQS30_16180</name>
</gene>
<dbReference type="GO" id="GO:0090729">
    <property type="term" value="F:toxin activity"/>
    <property type="evidence" value="ECO:0007669"/>
    <property type="project" value="UniProtKB-KW"/>
</dbReference>
<protein>
    <recommendedName>
        <fullName evidence="8">Ribonuclease VapC</fullName>
        <shortName evidence="8">RNase VapC</shortName>
        <ecNumber evidence="8">3.1.-.-</ecNumber>
    </recommendedName>
    <alternativeName>
        <fullName evidence="8">Toxin VapC</fullName>
    </alternativeName>
</protein>
<evidence type="ECO:0000256" key="6">
    <source>
        <dbReference type="ARBA" id="ARBA00022842"/>
    </source>
</evidence>
<dbReference type="HAMAP" id="MF_00265">
    <property type="entry name" value="VapC_Nob1"/>
    <property type="match status" value="1"/>
</dbReference>
<evidence type="ECO:0000256" key="7">
    <source>
        <dbReference type="ARBA" id="ARBA00038093"/>
    </source>
</evidence>
<dbReference type="PANTHER" id="PTHR33653">
    <property type="entry name" value="RIBONUCLEASE VAPC2"/>
    <property type="match status" value="1"/>
</dbReference>
<evidence type="ECO:0000256" key="1">
    <source>
        <dbReference type="ARBA" id="ARBA00001946"/>
    </source>
</evidence>
<dbReference type="InterPro" id="IPR022907">
    <property type="entry name" value="VapC_family"/>
</dbReference>
<dbReference type="InterPro" id="IPR050556">
    <property type="entry name" value="Type_II_TA_system_RNase"/>
</dbReference>
<sequence>MGRRVILDTGVLVAAVRGRISLDSVCFDDDDIAIAAVTVAELLAGVELANDYNRGMRQRFIDTVLALVPAEDYNMTVARVHARLLAYVKSQGKKRGAYDLMIAATAVATARSVVTTDESACFDELPGVSAIVARP</sequence>
<comment type="similarity">
    <text evidence="7 8">Belongs to the PINc/VapC protein family.</text>
</comment>
<dbReference type="GO" id="GO:0004540">
    <property type="term" value="F:RNA nuclease activity"/>
    <property type="evidence" value="ECO:0007669"/>
    <property type="project" value="InterPro"/>
</dbReference>
<dbReference type="RefSeq" id="WP_213171271.1">
    <property type="nucleotide sequence ID" value="NZ_CP070496.1"/>
</dbReference>
<keyword evidence="4 8" id="KW-0479">Metal-binding</keyword>
<dbReference type="GO" id="GO:0000287">
    <property type="term" value="F:magnesium ion binding"/>
    <property type="evidence" value="ECO:0007669"/>
    <property type="project" value="UniProtKB-UniRule"/>
</dbReference>